<dbReference type="Gene3D" id="3.10.450.50">
    <property type="match status" value="1"/>
</dbReference>
<dbReference type="Proteomes" id="UP000670776">
    <property type="component" value="Unassembled WGS sequence"/>
</dbReference>
<name>A0ABS4BYE0_9FLAO</name>
<sequence length="141" mass="16169">MNKNFSNIQADKIILEFFNRVWGSSHDLKAIDELMTEDYVITTGGKTISGRDNFKKWVQTFQTKLTNAITISQEIIVSEKHSHVVSRFVCTGNNNGIFNLPPDNQPISFTGIAIWKIEKGKLKECWVERNAFEIYQDLISI</sequence>
<accession>A0ABS4BYE0</accession>
<evidence type="ECO:0000313" key="1">
    <source>
        <dbReference type="EMBL" id="MBP0905051.1"/>
    </source>
</evidence>
<dbReference type="InterPro" id="IPR009959">
    <property type="entry name" value="Cyclase_SnoaL-like"/>
</dbReference>
<protein>
    <submittedName>
        <fullName evidence="1">Ester cyclase</fullName>
    </submittedName>
</protein>
<proteinExistence type="predicted"/>
<keyword evidence="2" id="KW-1185">Reference proteome</keyword>
<organism evidence="1 2">
    <name type="scientific">Mariniflexile gromovii</name>
    <dbReference type="NCBI Taxonomy" id="362523"/>
    <lineage>
        <taxon>Bacteria</taxon>
        <taxon>Pseudomonadati</taxon>
        <taxon>Bacteroidota</taxon>
        <taxon>Flavobacteriia</taxon>
        <taxon>Flavobacteriales</taxon>
        <taxon>Flavobacteriaceae</taxon>
        <taxon>Mariniflexile</taxon>
    </lineage>
</organism>
<dbReference type="SUPFAM" id="SSF54427">
    <property type="entry name" value="NTF2-like"/>
    <property type="match status" value="1"/>
</dbReference>
<dbReference type="Pfam" id="PF07366">
    <property type="entry name" value="SnoaL"/>
    <property type="match status" value="1"/>
</dbReference>
<evidence type="ECO:0000313" key="2">
    <source>
        <dbReference type="Proteomes" id="UP000670776"/>
    </source>
</evidence>
<comment type="caution">
    <text evidence="1">The sequence shown here is derived from an EMBL/GenBank/DDBJ whole genome shotgun (WGS) entry which is preliminary data.</text>
</comment>
<dbReference type="InterPro" id="IPR032710">
    <property type="entry name" value="NTF2-like_dom_sf"/>
</dbReference>
<dbReference type="RefSeq" id="WP_209655935.1">
    <property type="nucleotide sequence ID" value="NZ_JAGJCB010000016.1"/>
</dbReference>
<dbReference type="EMBL" id="JAGJCB010000016">
    <property type="protein sequence ID" value="MBP0905051.1"/>
    <property type="molecule type" value="Genomic_DNA"/>
</dbReference>
<reference evidence="1 2" key="1">
    <citation type="submission" date="2021-04" db="EMBL/GenBank/DDBJ databases">
        <title>Mariniflexile gromovii gen. nov., sp. nov., a gliding bacterium isolated from the sea urchin Strongylocentrotus intermedius.</title>
        <authorList>
            <person name="Ko S."/>
            <person name="Le V."/>
            <person name="Ahn C.-Y."/>
            <person name="Oh H.-M."/>
        </authorList>
    </citation>
    <scope>NUCLEOTIDE SEQUENCE [LARGE SCALE GENOMIC DNA]</scope>
    <source>
        <strain evidence="1 2">KCTC 12570</strain>
    </source>
</reference>
<gene>
    <name evidence="1" type="ORF">J8H85_14520</name>
</gene>